<dbReference type="GO" id="GO:0050660">
    <property type="term" value="F:flavin adenine dinucleotide binding"/>
    <property type="evidence" value="ECO:0007669"/>
    <property type="project" value="InterPro"/>
</dbReference>
<evidence type="ECO:0000256" key="2">
    <source>
        <dbReference type="ARBA" id="ARBA00010790"/>
    </source>
</evidence>
<dbReference type="SUPFAM" id="SSF51905">
    <property type="entry name" value="FAD/NAD(P)-binding domain"/>
    <property type="match status" value="1"/>
</dbReference>
<keyword evidence="3" id="KW-0285">Flavoprotein</keyword>
<accession>S3CJU9</accession>
<dbReference type="KEGG" id="glz:GLAREA_01992"/>
<feature type="domain" description="Glucose-methanol-choline oxidoreductase C-terminal" evidence="6">
    <location>
        <begin position="75"/>
        <end position="127"/>
    </location>
</feature>
<keyword evidence="4" id="KW-0274">FAD</keyword>
<proteinExistence type="inferred from homology"/>
<dbReference type="OrthoDB" id="269227at2759"/>
<dbReference type="InterPro" id="IPR012132">
    <property type="entry name" value="GMC_OxRdtase"/>
</dbReference>
<dbReference type="GO" id="GO:0016614">
    <property type="term" value="F:oxidoreductase activity, acting on CH-OH group of donors"/>
    <property type="evidence" value="ECO:0007669"/>
    <property type="project" value="InterPro"/>
</dbReference>
<evidence type="ECO:0000313" key="7">
    <source>
        <dbReference type="EMBL" id="EPE26080.1"/>
    </source>
</evidence>
<dbReference type="Gene3D" id="3.50.50.60">
    <property type="entry name" value="FAD/NAD(P)-binding domain"/>
    <property type="match status" value="1"/>
</dbReference>
<dbReference type="InterPro" id="IPR007867">
    <property type="entry name" value="GMC_OxRtase_C"/>
</dbReference>
<evidence type="ECO:0000256" key="3">
    <source>
        <dbReference type="ARBA" id="ARBA00022630"/>
    </source>
</evidence>
<dbReference type="EMBL" id="KE145371">
    <property type="protein sequence ID" value="EPE26080.1"/>
    <property type="molecule type" value="Genomic_DNA"/>
</dbReference>
<evidence type="ECO:0000259" key="6">
    <source>
        <dbReference type="Pfam" id="PF05199"/>
    </source>
</evidence>
<evidence type="ECO:0000313" key="8">
    <source>
        <dbReference type="Proteomes" id="UP000016922"/>
    </source>
</evidence>
<gene>
    <name evidence="7" type="ORF">GLAREA_01992</name>
</gene>
<dbReference type="RefSeq" id="XP_008087399.1">
    <property type="nucleotide sequence ID" value="XM_008089208.1"/>
</dbReference>
<keyword evidence="5" id="KW-0560">Oxidoreductase</keyword>
<reference evidence="7 8" key="1">
    <citation type="journal article" date="2013" name="BMC Genomics">
        <title>Genomics-driven discovery of the pneumocandin biosynthetic gene cluster in the fungus Glarea lozoyensis.</title>
        <authorList>
            <person name="Chen L."/>
            <person name="Yue Q."/>
            <person name="Zhang X."/>
            <person name="Xiang M."/>
            <person name="Wang C."/>
            <person name="Li S."/>
            <person name="Che Y."/>
            <person name="Ortiz-Lopez F.J."/>
            <person name="Bills G.F."/>
            <person name="Liu X."/>
            <person name="An Z."/>
        </authorList>
    </citation>
    <scope>NUCLEOTIDE SEQUENCE [LARGE SCALE GENOMIC DNA]</scope>
    <source>
        <strain evidence="8">ATCC 20868 / MF5171</strain>
    </source>
</reference>
<dbReference type="Proteomes" id="UP000016922">
    <property type="component" value="Unassembled WGS sequence"/>
</dbReference>
<dbReference type="PANTHER" id="PTHR11552">
    <property type="entry name" value="GLUCOSE-METHANOL-CHOLINE GMC OXIDOREDUCTASE"/>
    <property type="match status" value="1"/>
</dbReference>
<evidence type="ECO:0000256" key="1">
    <source>
        <dbReference type="ARBA" id="ARBA00001974"/>
    </source>
</evidence>
<dbReference type="HOGENOM" id="CLU_1749839_0_0_1"/>
<organism evidence="7 8">
    <name type="scientific">Glarea lozoyensis (strain ATCC 20868 / MF5171)</name>
    <dbReference type="NCBI Taxonomy" id="1116229"/>
    <lineage>
        <taxon>Eukaryota</taxon>
        <taxon>Fungi</taxon>
        <taxon>Dikarya</taxon>
        <taxon>Ascomycota</taxon>
        <taxon>Pezizomycotina</taxon>
        <taxon>Leotiomycetes</taxon>
        <taxon>Helotiales</taxon>
        <taxon>Helotiaceae</taxon>
        <taxon>Glarea</taxon>
    </lineage>
</organism>
<evidence type="ECO:0000256" key="5">
    <source>
        <dbReference type="ARBA" id="ARBA00023002"/>
    </source>
</evidence>
<name>S3CJU9_GLAL2</name>
<evidence type="ECO:0000256" key="4">
    <source>
        <dbReference type="ARBA" id="ARBA00022827"/>
    </source>
</evidence>
<comment type="similarity">
    <text evidence="2">Belongs to the GMC oxidoreductase family.</text>
</comment>
<keyword evidence="8" id="KW-1185">Reference proteome</keyword>
<sequence>MENSNSVKAPLTSVVPLSKFWSYWATVYYPLARGRSNLQVLTGCTVQRIVFVILAPNIRATDVHYLSDIGFLAQGQTSTCSMLPKKNAGVADENLLVYGTSNLRIIDATIFPLIIRGTPQAAMHAVAERAADIIKTCHGTQLRRDKVLI</sequence>
<dbReference type="eggNOG" id="KOG1238">
    <property type="taxonomic scope" value="Eukaryota"/>
</dbReference>
<dbReference type="PANTHER" id="PTHR11552:SF201">
    <property type="entry name" value="GLUCOSE-METHANOL-CHOLINE OXIDOREDUCTASE N-TERMINAL DOMAIN-CONTAINING PROTEIN"/>
    <property type="match status" value="1"/>
</dbReference>
<dbReference type="Pfam" id="PF05199">
    <property type="entry name" value="GMC_oxred_C"/>
    <property type="match status" value="1"/>
</dbReference>
<dbReference type="GeneID" id="19461050"/>
<dbReference type="AlphaFoldDB" id="S3CJU9"/>
<dbReference type="InterPro" id="IPR036188">
    <property type="entry name" value="FAD/NAD-bd_sf"/>
</dbReference>
<comment type="cofactor">
    <cofactor evidence="1">
        <name>FAD</name>
        <dbReference type="ChEBI" id="CHEBI:57692"/>
    </cofactor>
</comment>
<protein>
    <submittedName>
        <fullName evidence="7">FAD/NAD(P)-binding protein</fullName>
    </submittedName>
</protein>